<dbReference type="Proteomes" id="UP000250462">
    <property type="component" value="Unassembled WGS sequence"/>
</dbReference>
<accession>A0A329QXN4</accession>
<dbReference type="InterPro" id="IPR017517">
    <property type="entry name" value="Maleyloyr_isom"/>
</dbReference>
<sequence>MPTQLDLGQHITALAESGALLRSVAGEIALDAPVPTCPSWRVADLVTHQGMVHRWAAANLRGEDDHQPASSQEAAAAASDLLAWYDDGLDDLLTTLRETPDDANAMVFLKDAPAPKQFWARRQAHETTMHGVDAISAALGRSPQTVDVTIPAELASDGIDELLCGFVPRRKGKLRSSEPFTVVVRTSDTGHAWTLHVSDAPVVTTVGASTAADATLSGTAVQLYLGLWNRGDEIVADGRLDVLDQWRSHVQVRWG</sequence>
<keyword evidence="3" id="KW-0670">Pyruvate</keyword>
<dbReference type="AlphaFoldDB" id="A0A329QXN4"/>
<dbReference type="InterPro" id="IPR034660">
    <property type="entry name" value="DinB/YfiT-like"/>
</dbReference>
<proteinExistence type="predicted"/>
<dbReference type="PANTHER" id="PTHR40758:SF1">
    <property type="entry name" value="CONSERVED PROTEIN"/>
    <property type="match status" value="1"/>
</dbReference>
<dbReference type="OrthoDB" id="3671213at2"/>
<reference evidence="3 4" key="1">
    <citation type="submission" date="2018-06" db="EMBL/GenBank/DDBJ databases">
        <title>Phytoactinopolyspora halophila sp. nov., a novel halophilic actinomycete isolated from a saline soil in China.</title>
        <authorList>
            <person name="Tang S.-K."/>
        </authorList>
    </citation>
    <scope>NUCLEOTIDE SEQUENCE [LARGE SCALE GENOMIC DNA]</scope>
    <source>
        <strain evidence="3 4">YIM 96934</strain>
    </source>
</reference>
<name>A0A329QXN4_9ACTN</name>
<feature type="domain" description="MDMPI C-terminal" evidence="1">
    <location>
        <begin position="153"/>
        <end position="244"/>
    </location>
</feature>
<dbReference type="InterPro" id="IPR024344">
    <property type="entry name" value="MDMPI_metal-binding"/>
</dbReference>
<dbReference type="NCBIfam" id="TIGR03083">
    <property type="entry name" value="maleylpyruvate isomerase family mycothiol-dependent enzyme"/>
    <property type="match status" value="1"/>
</dbReference>
<keyword evidence="4" id="KW-1185">Reference proteome</keyword>
<organism evidence="3 4">
    <name type="scientific">Phytoactinopolyspora halophila</name>
    <dbReference type="NCBI Taxonomy" id="1981511"/>
    <lineage>
        <taxon>Bacteria</taxon>
        <taxon>Bacillati</taxon>
        <taxon>Actinomycetota</taxon>
        <taxon>Actinomycetes</taxon>
        <taxon>Jiangellales</taxon>
        <taxon>Jiangellaceae</taxon>
        <taxon>Phytoactinopolyspora</taxon>
    </lineage>
</organism>
<dbReference type="GO" id="GO:0005886">
    <property type="term" value="C:plasma membrane"/>
    <property type="evidence" value="ECO:0007669"/>
    <property type="project" value="TreeGrafter"/>
</dbReference>
<dbReference type="GO" id="GO:0016853">
    <property type="term" value="F:isomerase activity"/>
    <property type="evidence" value="ECO:0007669"/>
    <property type="project" value="UniProtKB-KW"/>
</dbReference>
<comment type="caution">
    <text evidence="3">The sequence shown here is derived from an EMBL/GenBank/DDBJ whole genome shotgun (WGS) entry which is preliminary data.</text>
</comment>
<dbReference type="SUPFAM" id="SSF109854">
    <property type="entry name" value="DinB/YfiT-like putative metalloenzymes"/>
    <property type="match status" value="1"/>
</dbReference>
<gene>
    <name evidence="3" type="ORF">DPM12_09100</name>
</gene>
<dbReference type="GO" id="GO:0046872">
    <property type="term" value="F:metal ion binding"/>
    <property type="evidence" value="ECO:0007669"/>
    <property type="project" value="InterPro"/>
</dbReference>
<dbReference type="InterPro" id="IPR010872">
    <property type="entry name" value="MDMPI_C-term_domain"/>
</dbReference>
<dbReference type="Pfam" id="PF07398">
    <property type="entry name" value="MDMPI_C"/>
    <property type="match status" value="1"/>
</dbReference>
<feature type="domain" description="Mycothiol-dependent maleylpyruvate isomerase metal-binding" evidence="2">
    <location>
        <begin position="15"/>
        <end position="134"/>
    </location>
</feature>
<dbReference type="EMBL" id="QMIG01000006">
    <property type="protein sequence ID" value="RAW15398.1"/>
    <property type="molecule type" value="Genomic_DNA"/>
</dbReference>
<evidence type="ECO:0000313" key="4">
    <source>
        <dbReference type="Proteomes" id="UP000250462"/>
    </source>
</evidence>
<keyword evidence="3" id="KW-0413">Isomerase</keyword>
<dbReference type="RefSeq" id="WP_112258001.1">
    <property type="nucleotide sequence ID" value="NZ_QMIG01000006.1"/>
</dbReference>
<evidence type="ECO:0000313" key="3">
    <source>
        <dbReference type="EMBL" id="RAW15398.1"/>
    </source>
</evidence>
<evidence type="ECO:0000259" key="1">
    <source>
        <dbReference type="Pfam" id="PF07398"/>
    </source>
</evidence>
<evidence type="ECO:0000259" key="2">
    <source>
        <dbReference type="Pfam" id="PF11716"/>
    </source>
</evidence>
<protein>
    <submittedName>
        <fullName evidence="3">Maleylpyruvate isomerase family mycothiol-dependent enzyme</fullName>
    </submittedName>
</protein>
<dbReference type="Pfam" id="PF11716">
    <property type="entry name" value="MDMPI_N"/>
    <property type="match status" value="1"/>
</dbReference>
<dbReference type="PANTHER" id="PTHR40758">
    <property type="entry name" value="CONSERVED PROTEIN"/>
    <property type="match status" value="1"/>
</dbReference>